<dbReference type="Ensembl" id="ENSCPBT00000036744.1">
    <property type="protein sequence ID" value="ENSCPBP00000031236.1"/>
    <property type="gene ID" value="ENSCPBG00000021928.1"/>
</dbReference>
<sequence>DHAPALLNDVAFEDVALYFTREEWELLSQPEKQLLWLPCATLSLSGGTCQPLSGQPLLEENSGLQSLGISLVSLVYLHYLPQSGHIGGGSKQPMSTNLFQESQPDVEGSNSASGPDSS</sequence>
<protein>
    <recommendedName>
        <fullName evidence="2">KRAB domain-containing protein</fullName>
    </recommendedName>
</protein>
<feature type="domain" description="KRAB" evidence="2">
    <location>
        <begin position="10"/>
        <end position="66"/>
    </location>
</feature>
<evidence type="ECO:0000313" key="3">
    <source>
        <dbReference type="Ensembl" id="ENSCPBP00000031236.1"/>
    </source>
</evidence>
<reference evidence="3" key="1">
    <citation type="submission" date="2025-08" db="UniProtKB">
        <authorList>
            <consortium name="Ensembl"/>
        </authorList>
    </citation>
    <scope>IDENTIFICATION</scope>
</reference>
<reference evidence="3" key="2">
    <citation type="submission" date="2025-09" db="UniProtKB">
        <authorList>
            <consortium name="Ensembl"/>
        </authorList>
    </citation>
    <scope>IDENTIFICATION</scope>
</reference>
<keyword evidence="4" id="KW-1185">Reference proteome</keyword>
<evidence type="ECO:0000313" key="4">
    <source>
        <dbReference type="Proteomes" id="UP000694380"/>
    </source>
</evidence>
<dbReference type="SMART" id="SM00349">
    <property type="entry name" value="KRAB"/>
    <property type="match status" value="1"/>
</dbReference>
<evidence type="ECO:0000259" key="2">
    <source>
        <dbReference type="SMART" id="SM00349"/>
    </source>
</evidence>
<feature type="region of interest" description="Disordered" evidence="1">
    <location>
        <begin position="88"/>
        <end position="118"/>
    </location>
</feature>
<dbReference type="SUPFAM" id="SSF109640">
    <property type="entry name" value="KRAB domain (Kruppel-associated box)"/>
    <property type="match status" value="1"/>
</dbReference>
<evidence type="ECO:0000256" key="1">
    <source>
        <dbReference type="SAM" id="MobiDB-lite"/>
    </source>
</evidence>
<dbReference type="InterPro" id="IPR036051">
    <property type="entry name" value="KRAB_dom_sf"/>
</dbReference>
<feature type="compositionally biased region" description="Polar residues" evidence="1">
    <location>
        <begin position="92"/>
        <end position="118"/>
    </location>
</feature>
<accession>A0A8C3PBX9</accession>
<dbReference type="AlphaFoldDB" id="A0A8C3PBX9"/>
<dbReference type="InterPro" id="IPR001909">
    <property type="entry name" value="KRAB"/>
</dbReference>
<dbReference type="Gene3D" id="6.10.140.140">
    <property type="match status" value="1"/>
</dbReference>
<organism evidence="3 4">
    <name type="scientific">Chrysemys picta bellii</name>
    <name type="common">Western painted turtle</name>
    <name type="synonym">Emys bellii</name>
    <dbReference type="NCBI Taxonomy" id="8478"/>
    <lineage>
        <taxon>Eukaryota</taxon>
        <taxon>Metazoa</taxon>
        <taxon>Chordata</taxon>
        <taxon>Craniata</taxon>
        <taxon>Vertebrata</taxon>
        <taxon>Euteleostomi</taxon>
        <taxon>Archelosauria</taxon>
        <taxon>Testudinata</taxon>
        <taxon>Testudines</taxon>
        <taxon>Cryptodira</taxon>
        <taxon>Durocryptodira</taxon>
        <taxon>Testudinoidea</taxon>
        <taxon>Emydidae</taxon>
        <taxon>Chrysemys</taxon>
    </lineage>
</organism>
<dbReference type="Proteomes" id="UP000694380">
    <property type="component" value="Unplaced"/>
</dbReference>
<name>A0A8C3PBX9_CHRPI</name>
<proteinExistence type="predicted"/>
<dbReference type="Pfam" id="PF01352">
    <property type="entry name" value="KRAB"/>
    <property type="match status" value="1"/>
</dbReference>
<dbReference type="GO" id="GO:0006355">
    <property type="term" value="P:regulation of DNA-templated transcription"/>
    <property type="evidence" value="ECO:0007669"/>
    <property type="project" value="InterPro"/>
</dbReference>